<feature type="transmembrane region" description="Helical" evidence="8">
    <location>
        <begin position="312"/>
        <end position="332"/>
    </location>
</feature>
<dbReference type="InterPro" id="IPR037294">
    <property type="entry name" value="ABC_BtuC-like"/>
</dbReference>
<reference evidence="9 10" key="1">
    <citation type="submission" date="2016-06" db="EMBL/GenBank/DDBJ databases">
        <title>Complete genome sequences of Bordetella bronchialis and Bordetella flabilis.</title>
        <authorList>
            <person name="LiPuma J.J."/>
            <person name="Spilker T."/>
        </authorList>
    </citation>
    <scope>NUCLEOTIDE SEQUENCE [LARGE SCALE GENOMIC DNA]</scope>
    <source>
        <strain evidence="9 10">AU10664</strain>
    </source>
</reference>
<dbReference type="SUPFAM" id="SSF81345">
    <property type="entry name" value="ABC transporter involved in vitamin B12 uptake, BtuC"/>
    <property type="match status" value="2"/>
</dbReference>
<comment type="subcellular location">
    <subcellularLocation>
        <location evidence="1">Cell membrane</location>
        <topology evidence="1">Multi-pass membrane protein</topology>
    </subcellularLocation>
</comment>
<dbReference type="PANTHER" id="PTHR30472:SF37">
    <property type="entry name" value="FE(3+) DICITRATE TRANSPORT SYSTEM PERMEASE PROTEIN FECD-RELATED"/>
    <property type="match status" value="1"/>
</dbReference>
<dbReference type="Pfam" id="PF01032">
    <property type="entry name" value="FecCD"/>
    <property type="match status" value="2"/>
</dbReference>
<feature type="transmembrane region" description="Helical" evidence="8">
    <location>
        <begin position="405"/>
        <end position="427"/>
    </location>
</feature>
<dbReference type="NCBIfam" id="NF007866">
    <property type="entry name" value="PRK10577.1-2"/>
    <property type="match status" value="1"/>
</dbReference>
<sequence length="675" mass="69034">MGHATLLPFSAVSRPIRWTAVAALLAMAVVFTVHTLTGIAPLSHWAAILHGRAPDTVQALVFTQVALPRIAISWLVGSALGLAGLLFQQGLRNPLADPATIGVSSGAYLALAAATLYAPSLLGWSAEAVALAGGIAACALVMTVARRSQFSTIHIILAGLIVSLFCGAAASALTVMNHEYLSGLFVWQTGSLVQNGWQKAARMLPQCAILAIGAGWLARPLNMLTLDDARAASLGVHVSRVRMAAIALGVAFSAVAVAWVGVIGFIGLMAPHLARMLGARTLAQRMIAAPLLGALLLWTTDQVVQTLGRAGAAIPTGSACAVVGAPILLWLLMRQRGGLGTRPAPGAVADGAHGVVLQRGLRNHTVLLLCGLVCLASVLGALGLGRDMHGWTDFADTGWSTIRDWRLPRVAAAALAGAMLAAAGMLLQRLTGNPLASPEVLGISSGASLGVIATLLLTADLGAPGMLAAASAGALATLAAVVALNWRAGFSPERLLLAGVALSTLFSACAAFLLTSGDPRAAALLTWMSGSTYRATSASILPGSAILALACIGALAGRRWLAILPLGTEGARALGVDVLIARLYFLVIIAVLTASATIQVGPLSFVGLLAPHIVRGLGLQRPGAALAGSVLVGAAIMVLADWVGRIAVFPWQIPAGLVAMLAGGPVFLWFLWRSK</sequence>
<dbReference type="GO" id="GO:0005886">
    <property type="term" value="C:plasma membrane"/>
    <property type="evidence" value="ECO:0007669"/>
    <property type="project" value="UniProtKB-SubCell"/>
</dbReference>
<dbReference type="Gene3D" id="1.10.3470.10">
    <property type="entry name" value="ABC transporter involved in vitamin B12 uptake, BtuC"/>
    <property type="match status" value="2"/>
</dbReference>
<feature type="transmembrane region" description="Helical" evidence="8">
    <location>
        <begin position="439"/>
        <end position="459"/>
    </location>
</feature>
<keyword evidence="6 8" id="KW-1133">Transmembrane helix</keyword>
<dbReference type="GO" id="GO:0022857">
    <property type="term" value="F:transmembrane transporter activity"/>
    <property type="evidence" value="ECO:0007669"/>
    <property type="project" value="InterPro"/>
</dbReference>
<dbReference type="CDD" id="cd06550">
    <property type="entry name" value="TM_ABC_iron-siderophores_like"/>
    <property type="match status" value="2"/>
</dbReference>
<dbReference type="Proteomes" id="UP000091926">
    <property type="component" value="Chromosome"/>
</dbReference>
<protein>
    <submittedName>
        <fullName evidence="9">Fe3+-hydroxamate ABC transporter permease FhuB</fullName>
    </submittedName>
</protein>
<keyword evidence="7 8" id="KW-0472">Membrane</keyword>
<evidence type="ECO:0000313" key="9">
    <source>
        <dbReference type="EMBL" id="ANN77244.1"/>
    </source>
</evidence>
<organism evidence="9 10">
    <name type="scientific">Bordetella flabilis</name>
    <dbReference type="NCBI Taxonomy" id="463014"/>
    <lineage>
        <taxon>Bacteria</taxon>
        <taxon>Pseudomonadati</taxon>
        <taxon>Pseudomonadota</taxon>
        <taxon>Betaproteobacteria</taxon>
        <taxon>Burkholderiales</taxon>
        <taxon>Alcaligenaceae</taxon>
        <taxon>Bordetella</taxon>
    </lineage>
</organism>
<evidence type="ECO:0000256" key="8">
    <source>
        <dbReference type="SAM" id="Phobius"/>
    </source>
</evidence>
<dbReference type="PANTHER" id="PTHR30472">
    <property type="entry name" value="FERRIC ENTEROBACTIN TRANSPORT SYSTEM PERMEASE PROTEIN"/>
    <property type="match status" value="1"/>
</dbReference>
<feature type="transmembrane region" description="Helical" evidence="8">
    <location>
        <begin position="243"/>
        <end position="270"/>
    </location>
</feature>
<gene>
    <name evidence="9" type="ORF">BAU07_09125</name>
</gene>
<dbReference type="AlphaFoldDB" id="A0A193GD90"/>
<feature type="transmembrane region" description="Helical" evidence="8">
    <location>
        <begin position="465"/>
        <end position="484"/>
    </location>
</feature>
<feature type="transmembrane region" description="Helical" evidence="8">
    <location>
        <begin position="66"/>
        <end position="87"/>
    </location>
</feature>
<keyword evidence="3" id="KW-0813">Transport</keyword>
<feature type="transmembrane region" description="Helical" evidence="8">
    <location>
        <begin position="649"/>
        <end position="672"/>
    </location>
</feature>
<evidence type="ECO:0000256" key="1">
    <source>
        <dbReference type="ARBA" id="ARBA00004651"/>
    </source>
</evidence>
<feature type="transmembrane region" description="Helical" evidence="8">
    <location>
        <begin position="535"/>
        <end position="561"/>
    </location>
</feature>
<evidence type="ECO:0000256" key="7">
    <source>
        <dbReference type="ARBA" id="ARBA00023136"/>
    </source>
</evidence>
<dbReference type="RefSeq" id="WP_066656397.1">
    <property type="nucleotide sequence ID" value="NZ_CBCSCL010000034.1"/>
</dbReference>
<feature type="transmembrane region" description="Helical" evidence="8">
    <location>
        <begin position="366"/>
        <end position="385"/>
    </location>
</feature>
<dbReference type="GO" id="GO:0033214">
    <property type="term" value="P:siderophore-iron import into cell"/>
    <property type="evidence" value="ECO:0007669"/>
    <property type="project" value="TreeGrafter"/>
</dbReference>
<feature type="transmembrane region" description="Helical" evidence="8">
    <location>
        <begin position="496"/>
        <end position="515"/>
    </location>
</feature>
<evidence type="ECO:0000256" key="2">
    <source>
        <dbReference type="ARBA" id="ARBA00007935"/>
    </source>
</evidence>
<feature type="transmembrane region" description="Helical" evidence="8">
    <location>
        <begin position="99"/>
        <end position="118"/>
    </location>
</feature>
<evidence type="ECO:0000256" key="4">
    <source>
        <dbReference type="ARBA" id="ARBA00022475"/>
    </source>
</evidence>
<feature type="transmembrane region" description="Helical" evidence="8">
    <location>
        <begin position="155"/>
        <end position="176"/>
    </location>
</feature>
<proteinExistence type="inferred from homology"/>
<dbReference type="InterPro" id="IPR000522">
    <property type="entry name" value="ABC_transptr_permease_BtuC"/>
</dbReference>
<dbReference type="STRING" id="463014.BAU07_09125"/>
<evidence type="ECO:0000313" key="10">
    <source>
        <dbReference type="Proteomes" id="UP000091926"/>
    </source>
</evidence>
<evidence type="ECO:0000256" key="6">
    <source>
        <dbReference type="ARBA" id="ARBA00022989"/>
    </source>
</evidence>
<evidence type="ECO:0000256" key="3">
    <source>
        <dbReference type="ARBA" id="ARBA00022448"/>
    </source>
</evidence>
<dbReference type="OrthoDB" id="9811721at2"/>
<feature type="transmembrane region" description="Helical" evidence="8">
    <location>
        <begin position="124"/>
        <end position="143"/>
    </location>
</feature>
<keyword evidence="5 8" id="KW-0812">Transmembrane</keyword>
<keyword evidence="10" id="KW-1185">Reference proteome</keyword>
<feature type="transmembrane region" description="Helical" evidence="8">
    <location>
        <begin position="573"/>
        <end position="592"/>
    </location>
</feature>
<dbReference type="EMBL" id="CP016172">
    <property type="protein sequence ID" value="ANN77244.1"/>
    <property type="molecule type" value="Genomic_DNA"/>
</dbReference>
<accession>A0A193GD90</accession>
<comment type="similarity">
    <text evidence="2">Belongs to the binding-protein-dependent transport system permease family. FecCD subfamily.</text>
</comment>
<keyword evidence="4" id="KW-1003">Cell membrane</keyword>
<feature type="transmembrane region" description="Helical" evidence="8">
    <location>
        <begin position="282"/>
        <end position="300"/>
    </location>
</feature>
<feature type="transmembrane region" description="Helical" evidence="8">
    <location>
        <begin position="21"/>
        <end position="46"/>
    </location>
</feature>
<feature type="transmembrane region" description="Helical" evidence="8">
    <location>
        <begin position="624"/>
        <end position="643"/>
    </location>
</feature>
<dbReference type="KEGG" id="bfz:BAU07_09125"/>
<name>A0A193GD90_9BORD</name>
<evidence type="ECO:0000256" key="5">
    <source>
        <dbReference type="ARBA" id="ARBA00022692"/>
    </source>
</evidence>